<reference evidence="1" key="2">
    <citation type="submission" date="2021-05" db="EMBL/GenBank/DDBJ databases">
        <authorList>
            <person name="Pain A."/>
        </authorList>
    </citation>
    <scope>NUCLEOTIDE SEQUENCE</scope>
    <source>
        <strain evidence="1">1802A</strain>
    </source>
</reference>
<gene>
    <name evidence="1" type="ORF">X943_002319</name>
</gene>
<dbReference type="Proteomes" id="UP001195914">
    <property type="component" value="Unassembled WGS sequence"/>
</dbReference>
<dbReference type="AlphaFoldDB" id="A0AAD9GD71"/>
<keyword evidence="2" id="KW-1185">Reference proteome</keyword>
<comment type="caution">
    <text evidence="1">The sequence shown here is derived from an EMBL/GenBank/DDBJ whole genome shotgun (WGS) entry which is preliminary data.</text>
</comment>
<name>A0AAD9GD71_BABDI</name>
<proteinExistence type="predicted"/>
<sequence>MGTRGHVQRDVDIFSKNGSQLAFLIRVASKKDAKDQHFWNSVLRHVPYVLYKANGRTLSHIANGLARAGVNDKGTWDSILHRYYQIRDDLVLLGNALSKVLNDSQPILRDIANRIRVRSMSNYRDHHLIDALLQQVISQSACMTMASIAILLDG</sequence>
<reference evidence="1" key="1">
    <citation type="journal article" date="2014" name="Nucleic Acids Res.">
        <title>The evolutionary dynamics of variant antigen genes in Babesia reveal a history of genomic innovation underlying host-parasite interaction.</title>
        <authorList>
            <person name="Jackson A.P."/>
            <person name="Otto T.D."/>
            <person name="Darby A."/>
            <person name="Ramaprasad A."/>
            <person name="Xia D."/>
            <person name="Echaide I.E."/>
            <person name="Farber M."/>
            <person name="Gahlot S."/>
            <person name="Gamble J."/>
            <person name="Gupta D."/>
            <person name="Gupta Y."/>
            <person name="Jackson L."/>
            <person name="Malandrin L."/>
            <person name="Malas T.B."/>
            <person name="Moussa E."/>
            <person name="Nair M."/>
            <person name="Reid A.J."/>
            <person name="Sanders M."/>
            <person name="Sharma J."/>
            <person name="Tracey A."/>
            <person name="Quail M.A."/>
            <person name="Weir W."/>
            <person name="Wastling J.M."/>
            <person name="Hall N."/>
            <person name="Willadsen P."/>
            <person name="Lingelbach K."/>
            <person name="Shiels B."/>
            <person name="Tait A."/>
            <person name="Berriman M."/>
            <person name="Allred D.R."/>
            <person name="Pain A."/>
        </authorList>
    </citation>
    <scope>NUCLEOTIDE SEQUENCE</scope>
    <source>
        <strain evidence="1">1802A</strain>
    </source>
</reference>
<dbReference type="EMBL" id="JAHBMH010000044">
    <property type="protein sequence ID" value="KAK1936242.1"/>
    <property type="molecule type" value="Genomic_DNA"/>
</dbReference>
<accession>A0AAD9GD71</accession>
<evidence type="ECO:0000313" key="1">
    <source>
        <dbReference type="EMBL" id="KAK1936242.1"/>
    </source>
</evidence>
<organism evidence="1 2">
    <name type="scientific">Babesia divergens</name>
    <dbReference type="NCBI Taxonomy" id="32595"/>
    <lineage>
        <taxon>Eukaryota</taxon>
        <taxon>Sar</taxon>
        <taxon>Alveolata</taxon>
        <taxon>Apicomplexa</taxon>
        <taxon>Aconoidasida</taxon>
        <taxon>Piroplasmida</taxon>
        <taxon>Babesiidae</taxon>
        <taxon>Babesia</taxon>
    </lineage>
</organism>
<evidence type="ECO:0000313" key="2">
    <source>
        <dbReference type="Proteomes" id="UP001195914"/>
    </source>
</evidence>
<protein>
    <submittedName>
        <fullName evidence="1">Uncharacterized protein</fullName>
    </submittedName>
</protein>